<protein>
    <submittedName>
        <fullName evidence="10">ATP-binding cassette domain-containing protein</fullName>
    </submittedName>
</protein>
<keyword evidence="4" id="KW-1003">Cell membrane</keyword>
<dbReference type="Proteomes" id="UP000501168">
    <property type="component" value="Chromosome"/>
</dbReference>
<evidence type="ECO:0000313" key="11">
    <source>
        <dbReference type="Proteomes" id="UP000501168"/>
    </source>
</evidence>
<dbReference type="AlphaFoldDB" id="A0A6G9IAI6"/>
<accession>A0A6G9IAI6</accession>
<evidence type="ECO:0000256" key="1">
    <source>
        <dbReference type="ARBA" id="ARBA00004417"/>
    </source>
</evidence>
<dbReference type="GO" id="GO:0005524">
    <property type="term" value="F:ATP binding"/>
    <property type="evidence" value="ECO:0007669"/>
    <property type="project" value="UniProtKB-KW"/>
</dbReference>
<comment type="similarity">
    <text evidence="2">Belongs to the ABC transporter superfamily.</text>
</comment>
<dbReference type="CDD" id="cd03257">
    <property type="entry name" value="ABC_NikE_OppD_transporters"/>
    <property type="match status" value="1"/>
</dbReference>
<dbReference type="EMBL" id="CP050253">
    <property type="protein sequence ID" value="QIQ20839.1"/>
    <property type="molecule type" value="Genomic_DNA"/>
</dbReference>
<keyword evidence="3" id="KW-0813">Transport</keyword>
<dbReference type="RefSeq" id="WP_166915024.1">
    <property type="nucleotide sequence ID" value="NZ_CP050253.1"/>
</dbReference>
<evidence type="ECO:0000256" key="7">
    <source>
        <dbReference type="ARBA" id="ARBA00022840"/>
    </source>
</evidence>
<dbReference type="Pfam" id="PF00005">
    <property type="entry name" value="ABC_tran"/>
    <property type="match status" value="1"/>
</dbReference>
<evidence type="ECO:0000256" key="6">
    <source>
        <dbReference type="ARBA" id="ARBA00022741"/>
    </source>
</evidence>
<keyword evidence="5" id="KW-0997">Cell inner membrane</keyword>
<dbReference type="PANTHER" id="PTHR43297:SF4">
    <property type="entry name" value="PUTRESCINE EXPORT SYSTEM ATP-BINDING PROTEIN SAPD"/>
    <property type="match status" value="1"/>
</dbReference>
<dbReference type="GO" id="GO:0016887">
    <property type="term" value="F:ATP hydrolysis activity"/>
    <property type="evidence" value="ECO:0007669"/>
    <property type="project" value="InterPro"/>
</dbReference>
<dbReference type="InterPro" id="IPR027417">
    <property type="entry name" value="P-loop_NTPase"/>
</dbReference>
<dbReference type="InParanoid" id="A0A6G9IAI6"/>
<keyword evidence="11" id="KW-1185">Reference proteome</keyword>
<keyword evidence="8" id="KW-0472">Membrane</keyword>
<dbReference type="NCBIfam" id="TIGR01727">
    <property type="entry name" value="oligo_HPY"/>
    <property type="match status" value="1"/>
</dbReference>
<evidence type="ECO:0000256" key="5">
    <source>
        <dbReference type="ARBA" id="ARBA00022519"/>
    </source>
</evidence>
<dbReference type="GO" id="GO:0005886">
    <property type="term" value="C:plasma membrane"/>
    <property type="evidence" value="ECO:0007669"/>
    <property type="project" value="UniProtKB-SubCell"/>
</dbReference>
<proteinExistence type="inferred from homology"/>
<dbReference type="KEGG" id="orb:IPMB12_03585"/>
<evidence type="ECO:0000256" key="3">
    <source>
        <dbReference type="ARBA" id="ARBA00022448"/>
    </source>
</evidence>
<evidence type="ECO:0000259" key="9">
    <source>
        <dbReference type="PROSITE" id="PS50893"/>
    </source>
</evidence>
<gene>
    <name evidence="10" type="ORF">IPMB12_03585</name>
</gene>
<dbReference type="InterPro" id="IPR003439">
    <property type="entry name" value="ABC_transporter-like_ATP-bd"/>
</dbReference>
<reference evidence="10 11" key="1">
    <citation type="submission" date="2020-03" db="EMBL/GenBank/DDBJ databases">
        <title>Complete genome sequence of Orbus sp. IPMB12 (BCRC 80908).</title>
        <authorList>
            <person name="Lo W.-S."/>
            <person name="Chang T.-H."/>
            <person name="Kuo C.-H."/>
        </authorList>
    </citation>
    <scope>NUCLEOTIDE SEQUENCE [LARGE SCALE GENOMIC DNA]</scope>
    <source>
        <strain evidence="10 11">IPMB12</strain>
    </source>
</reference>
<keyword evidence="7 10" id="KW-0067">ATP-binding</keyword>
<evidence type="ECO:0000256" key="4">
    <source>
        <dbReference type="ARBA" id="ARBA00022475"/>
    </source>
</evidence>
<dbReference type="PROSITE" id="PS50893">
    <property type="entry name" value="ABC_TRANSPORTER_2"/>
    <property type="match status" value="1"/>
</dbReference>
<evidence type="ECO:0000313" key="10">
    <source>
        <dbReference type="EMBL" id="QIQ20839.1"/>
    </source>
</evidence>
<name>A0A6G9IAI6_9GAMM</name>
<dbReference type="InterPro" id="IPR003593">
    <property type="entry name" value="AAA+_ATPase"/>
</dbReference>
<dbReference type="SMART" id="SM00382">
    <property type="entry name" value="AAA"/>
    <property type="match status" value="1"/>
</dbReference>
<dbReference type="InterPro" id="IPR013563">
    <property type="entry name" value="Oligopep_ABC_C"/>
</dbReference>
<comment type="subcellular location">
    <subcellularLocation>
        <location evidence="1">Cell inner membrane</location>
        <topology evidence="1">Peripheral membrane protein</topology>
    </subcellularLocation>
</comment>
<evidence type="ECO:0000256" key="8">
    <source>
        <dbReference type="ARBA" id="ARBA00023136"/>
    </source>
</evidence>
<sequence>MALLDIRNLTIEFITPTGLLRAVDRVNIKLSEGEICSLVGESGSGKSLIAKAILGITNSNWKITADRFKFDNVDLLKLSLKQRRKIISQNIAMIFQEPQSCLDPSMTIGEQLIQAIPRKTFKGRWWQRLFWKKDRAIELLHRVGIKEHTEIMRCYPYELTEGECQKVMIAIALANQPKLLIADEPTNAMEATTEAQIFRLLASMNQNSGTTILLISHDLQMVTRWTDRINVLYCGQMVEIAGSEKLVEAPYHPYTQALIHAIPDFGKAIPHKSPLNTLQGVIPSLESLPIGCRLGPRCPYAQRKCIETPMMTDIKDRSVACHYPLNIED</sequence>
<dbReference type="Pfam" id="PF08352">
    <property type="entry name" value="oligo_HPY"/>
    <property type="match status" value="1"/>
</dbReference>
<dbReference type="GO" id="GO:0015833">
    <property type="term" value="P:peptide transport"/>
    <property type="evidence" value="ECO:0007669"/>
    <property type="project" value="InterPro"/>
</dbReference>
<dbReference type="SUPFAM" id="SSF52540">
    <property type="entry name" value="P-loop containing nucleoside triphosphate hydrolases"/>
    <property type="match status" value="1"/>
</dbReference>
<dbReference type="InterPro" id="IPR050388">
    <property type="entry name" value="ABC_Ni/Peptide_Import"/>
</dbReference>
<keyword evidence="6" id="KW-0547">Nucleotide-binding</keyword>
<evidence type="ECO:0000256" key="2">
    <source>
        <dbReference type="ARBA" id="ARBA00005417"/>
    </source>
</evidence>
<dbReference type="PANTHER" id="PTHR43297">
    <property type="entry name" value="OLIGOPEPTIDE TRANSPORT ATP-BINDING PROTEIN APPD"/>
    <property type="match status" value="1"/>
</dbReference>
<dbReference type="FunCoup" id="A0A6G9IAI6">
    <property type="interactions" value="86"/>
</dbReference>
<dbReference type="Gene3D" id="3.40.50.300">
    <property type="entry name" value="P-loop containing nucleotide triphosphate hydrolases"/>
    <property type="match status" value="1"/>
</dbReference>
<feature type="domain" description="ABC transporter" evidence="9">
    <location>
        <begin position="6"/>
        <end position="259"/>
    </location>
</feature>
<organism evidence="10 11">
    <name type="scientific">Zophobihabitans entericus</name>
    <dbReference type="NCBI Taxonomy" id="1635327"/>
    <lineage>
        <taxon>Bacteria</taxon>
        <taxon>Pseudomonadati</taxon>
        <taxon>Pseudomonadota</taxon>
        <taxon>Gammaproteobacteria</taxon>
        <taxon>Orbales</taxon>
        <taxon>Orbaceae</taxon>
        <taxon>Zophobihabitans</taxon>
    </lineage>
</organism>